<accession>A0A7T8GV33</accession>
<dbReference type="EMBL" id="CP045902">
    <property type="protein sequence ID" value="QQP38339.1"/>
    <property type="molecule type" value="Genomic_DNA"/>
</dbReference>
<dbReference type="Proteomes" id="UP000595437">
    <property type="component" value="Chromosome 13"/>
</dbReference>
<evidence type="ECO:0000313" key="3">
    <source>
        <dbReference type="Proteomes" id="UP000595437"/>
    </source>
</evidence>
<protein>
    <submittedName>
        <fullName evidence="2">Uncharacterized protein</fullName>
    </submittedName>
</protein>
<name>A0A7T8GV33_CALRO</name>
<evidence type="ECO:0000256" key="1">
    <source>
        <dbReference type="SAM" id="MobiDB-lite"/>
    </source>
</evidence>
<evidence type="ECO:0000313" key="2">
    <source>
        <dbReference type="EMBL" id="QQP38339.1"/>
    </source>
</evidence>
<reference evidence="3" key="1">
    <citation type="submission" date="2021-01" db="EMBL/GenBank/DDBJ databases">
        <title>Caligus Genome Assembly.</title>
        <authorList>
            <person name="Gallardo-Escarate C."/>
        </authorList>
    </citation>
    <scope>NUCLEOTIDE SEQUENCE [LARGE SCALE GENOMIC DNA]</scope>
</reference>
<organism evidence="2 3">
    <name type="scientific">Caligus rogercresseyi</name>
    <name type="common">Sea louse</name>
    <dbReference type="NCBI Taxonomy" id="217165"/>
    <lineage>
        <taxon>Eukaryota</taxon>
        <taxon>Metazoa</taxon>
        <taxon>Ecdysozoa</taxon>
        <taxon>Arthropoda</taxon>
        <taxon>Crustacea</taxon>
        <taxon>Multicrustacea</taxon>
        <taxon>Hexanauplia</taxon>
        <taxon>Copepoda</taxon>
        <taxon>Siphonostomatoida</taxon>
        <taxon>Caligidae</taxon>
        <taxon>Caligus</taxon>
    </lineage>
</organism>
<proteinExistence type="predicted"/>
<keyword evidence="3" id="KW-1185">Reference proteome</keyword>
<sequence length="60" mass="6753">MNTHKPGYKSKIKYNCTSQMSHIEIEIRVFDKIEAGSTESARRPLGVHEPNPVGNHCSID</sequence>
<feature type="region of interest" description="Disordered" evidence="1">
    <location>
        <begin position="39"/>
        <end position="60"/>
    </location>
</feature>
<dbReference type="AlphaFoldDB" id="A0A7T8GV33"/>
<gene>
    <name evidence="2" type="ORF">FKW44_018889</name>
</gene>